<organism evidence="2 3">
    <name type="scientific">Polypedilum vanderplanki</name>
    <name type="common">Sleeping chironomid midge</name>
    <dbReference type="NCBI Taxonomy" id="319348"/>
    <lineage>
        <taxon>Eukaryota</taxon>
        <taxon>Metazoa</taxon>
        <taxon>Ecdysozoa</taxon>
        <taxon>Arthropoda</taxon>
        <taxon>Hexapoda</taxon>
        <taxon>Insecta</taxon>
        <taxon>Pterygota</taxon>
        <taxon>Neoptera</taxon>
        <taxon>Endopterygota</taxon>
        <taxon>Diptera</taxon>
        <taxon>Nematocera</taxon>
        <taxon>Chironomoidea</taxon>
        <taxon>Chironomidae</taxon>
        <taxon>Chironominae</taxon>
        <taxon>Polypedilum</taxon>
        <taxon>Polypedilum</taxon>
    </lineage>
</organism>
<sequence length="182" mass="21256">MEEQKINFLYPNSPASSSLTISQQNFTPTTLDIDIGLPSFTTQRQPTLTQIYPSRKIKHVKHSFRKRSCSNSMQPYYIPFRNRQRTKSENQDNNPSGSSQENNLSMECDTNFQMDMDYNIAQQQTSNNSQFNKIKLVQLKKSKSLESLCPTKESKKEKEQNYSTMEFFDLNHQIQKLNLVHD</sequence>
<evidence type="ECO:0000256" key="1">
    <source>
        <dbReference type="SAM" id="MobiDB-lite"/>
    </source>
</evidence>
<gene>
    <name evidence="2" type="ORF">PVAND_012504</name>
</gene>
<proteinExistence type="predicted"/>
<protein>
    <submittedName>
        <fullName evidence="2">Uncharacterized protein</fullName>
    </submittedName>
</protein>
<feature type="compositionally biased region" description="Polar residues" evidence="1">
    <location>
        <begin position="91"/>
        <end position="104"/>
    </location>
</feature>
<evidence type="ECO:0000313" key="3">
    <source>
        <dbReference type="Proteomes" id="UP001107558"/>
    </source>
</evidence>
<accession>A0A9J6CMN9</accession>
<reference evidence="2" key="1">
    <citation type="submission" date="2021-03" db="EMBL/GenBank/DDBJ databases">
        <title>Chromosome level genome of the anhydrobiotic midge Polypedilum vanderplanki.</title>
        <authorList>
            <person name="Yoshida Y."/>
            <person name="Kikawada T."/>
            <person name="Gusev O."/>
        </authorList>
    </citation>
    <scope>NUCLEOTIDE SEQUENCE</scope>
    <source>
        <strain evidence="2">NIAS01</strain>
        <tissue evidence="2">Whole body or cell culture</tissue>
    </source>
</reference>
<keyword evidence="3" id="KW-1185">Reference proteome</keyword>
<dbReference type="EMBL" id="JADBJN010000001">
    <property type="protein sequence ID" value="KAG5683208.1"/>
    <property type="molecule type" value="Genomic_DNA"/>
</dbReference>
<feature type="region of interest" description="Disordered" evidence="1">
    <location>
        <begin position="75"/>
        <end position="104"/>
    </location>
</feature>
<name>A0A9J6CMN9_POLVA</name>
<dbReference type="Proteomes" id="UP001107558">
    <property type="component" value="Chromosome 1"/>
</dbReference>
<comment type="caution">
    <text evidence="2">The sequence shown here is derived from an EMBL/GenBank/DDBJ whole genome shotgun (WGS) entry which is preliminary data.</text>
</comment>
<dbReference type="AlphaFoldDB" id="A0A9J6CMN9"/>
<evidence type="ECO:0000313" key="2">
    <source>
        <dbReference type="EMBL" id="KAG5683208.1"/>
    </source>
</evidence>